<dbReference type="GO" id="GO:0008270">
    <property type="term" value="F:zinc ion binding"/>
    <property type="evidence" value="ECO:0007669"/>
    <property type="project" value="UniProtKB-KW"/>
</dbReference>
<dbReference type="PROSITE" id="PS51449">
    <property type="entry name" value="MTTASE_N"/>
    <property type="match status" value="1"/>
</dbReference>
<evidence type="ECO:0000256" key="11">
    <source>
        <dbReference type="ARBA" id="ARBA00022801"/>
    </source>
</evidence>
<keyword evidence="5 18" id="KW-0813">Transport</keyword>
<dbReference type="InterPro" id="IPR006463">
    <property type="entry name" value="MiaB_methiolase"/>
</dbReference>
<evidence type="ECO:0000259" key="22">
    <source>
        <dbReference type="PROSITE" id="PS51192"/>
    </source>
</evidence>
<feature type="compositionally biased region" description="Acidic residues" evidence="20">
    <location>
        <begin position="1485"/>
        <end position="1495"/>
    </location>
</feature>
<feature type="compositionally biased region" description="Basic and acidic residues" evidence="20">
    <location>
        <begin position="1470"/>
        <end position="1479"/>
    </location>
</feature>
<dbReference type="SUPFAM" id="SSF57850">
    <property type="entry name" value="RING/U-box"/>
    <property type="match status" value="1"/>
</dbReference>
<keyword evidence="9" id="KW-0967">Endosome</keyword>
<feature type="coiled-coil region" evidence="19">
    <location>
        <begin position="2254"/>
        <end position="2284"/>
    </location>
</feature>
<dbReference type="Pfam" id="PF13920">
    <property type="entry name" value="zf-C3HC4_3"/>
    <property type="match status" value="1"/>
</dbReference>
<dbReference type="GO" id="GO:0016787">
    <property type="term" value="F:hydrolase activity"/>
    <property type="evidence" value="ECO:0007669"/>
    <property type="project" value="UniProtKB-KW"/>
</dbReference>
<evidence type="ECO:0000256" key="13">
    <source>
        <dbReference type="ARBA" id="ARBA00022927"/>
    </source>
</evidence>
<dbReference type="GO" id="GO:0005829">
    <property type="term" value="C:cytosol"/>
    <property type="evidence" value="ECO:0007669"/>
    <property type="project" value="TreeGrafter"/>
</dbReference>
<organism evidence="28 29">
    <name type="scientific">Lagenidium giganteum</name>
    <dbReference type="NCBI Taxonomy" id="4803"/>
    <lineage>
        <taxon>Eukaryota</taxon>
        <taxon>Sar</taxon>
        <taxon>Stramenopiles</taxon>
        <taxon>Oomycota</taxon>
        <taxon>Peronosporomycetes</taxon>
        <taxon>Pythiales</taxon>
        <taxon>Pythiaceae</taxon>
    </lineage>
</organism>
<feature type="region of interest" description="Disordered" evidence="20">
    <location>
        <begin position="1819"/>
        <end position="1838"/>
    </location>
</feature>
<feature type="compositionally biased region" description="Low complexity" evidence="20">
    <location>
        <begin position="2119"/>
        <end position="2180"/>
    </location>
</feature>
<evidence type="ECO:0000256" key="20">
    <source>
        <dbReference type="SAM" id="MobiDB-lite"/>
    </source>
</evidence>
<feature type="domain" description="SB" evidence="24">
    <location>
        <begin position="2308"/>
        <end position="2376"/>
    </location>
</feature>
<dbReference type="GO" id="GO:0051539">
    <property type="term" value="F:4 iron, 4 sulfur cluster binding"/>
    <property type="evidence" value="ECO:0007669"/>
    <property type="project" value="UniProtKB-KW"/>
</dbReference>
<evidence type="ECO:0000256" key="1">
    <source>
        <dbReference type="ARBA" id="ARBA00001966"/>
    </source>
</evidence>
<feature type="domain" description="Radical SAM core" evidence="27">
    <location>
        <begin position="2605"/>
        <end position="2861"/>
    </location>
</feature>
<evidence type="ECO:0000256" key="9">
    <source>
        <dbReference type="ARBA" id="ARBA00022753"/>
    </source>
</evidence>
<dbReference type="GO" id="GO:0060255">
    <property type="term" value="P:regulation of macromolecule metabolic process"/>
    <property type="evidence" value="ECO:0007669"/>
    <property type="project" value="UniProtKB-ARBA"/>
</dbReference>
<dbReference type="InterPro" id="IPR016135">
    <property type="entry name" value="UBQ-conjugating_enzyme/RWD"/>
</dbReference>
<dbReference type="SUPFAM" id="SSF102114">
    <property type="entry name" value="Radical SAM enzymes"/>
    <property type="match status" value="1"/>
</dbReference>
<dbReference type="GO" id="GO:0005524">
    <property type="term" value="F:ATP binding"/>
    <property type="evidence" value="ECO:0007669"/>
    <property type="project" value="InterPro"/>
</dbReference>
<dbReference type="InterPro" id="IPR038135">
    <property type="entry name" value="Methylthiotransferase_N_sf"/>
</dbReference>
<dbReference type="InterPro" id="IPR037202">
    <property type="entry name" value="ESCRT_assembly_dom"/>
</dbReference>
<dbReference type="PROSITE" id="PS50089">
    <property type="entry name" value="ZF_RING_2"/>
    <property type="match status" value="1"/>
</dbReference>
<dbReference type="GO" id="GO:0005768">
    <property type="term" value="C:endosome"/>
    <property type="evidence" value="ECO:0007669"/>
    <property type="project" value="UniProtKB-SubCell"/>
</dbReference>
<proteinExistence type="inferred from homology"/>
<dbReference type="PROSITE" id="PS51322">
    <property type="entry name" value="UEV"/>
    <property type="match status" value="1"/>
</dbReference>
<feature type="coiled-coil region" evidence="19">
    <location>
        <begin position="1305"/>
        <end position="1339"/>
    </location>
</feature>
<evidence type="ECO:0000256" key="18">
    <source>
        <dbReference type="PROSITE-ProRule" id="PRU00644"/>
    </source>
</evidence>
<keyword evidence="10 17" id="KW-0863">Zinc-finger</keyword>
<evidence type="ECO:0000256" key="12">
    <source>
        <dbReference type="ARBA" id="ARBA00022833"/>
    </source>
</evidence>
<dbReference type="InterPro" id="IPR001650">
    <property type="entry name" value="Helicase_C-like"/>
</dbReference>
<dbReference type="Gene3D" id="3.10.110.10">
    <property type="entry name" value="Ubiquitin Conjugating Enzyme"/>
    <property type="match status" value="1"/>
</dbReference>
<dbReference type="CDD" id="cd18793">
    <property type="entry name" value="SF2_C_SNF"/>
    <property type="match status" value="1"/>
</dbReference>
<dbReference type="Pfam" id="PF00919">
    <property type="entry name" value="UPF0004"/>
    <property type="match status" value="1"/>
</dbReference>
<evidence type="ECO:0000256" key="17">
    <source>
        <dbReference type="PROSITE-ProRule" id="PRU00175"/>
    </source>
</evidence>
<dbReference type="InterPro" id="IPR049730">
    <property type="entry name" value="SNF2/RAD54-like_C"/>
</dbReference>
<feature type="coiled-coil region" evidence="19">
    <location>
        <begin position="1373"/>
        <end position="1428"/>
    </location>
</feature>
<evidence type="ECO:0000256" key="15">
    <source>
        <dbReference type="ARBA" id="ARBA00023014"/>
    </source>
</evidence>
<dbReference type="InterPro" id="IPR007197">
    <property type="entry name" value="rSAM"/>
</dbReference>
<dbReference type="InterPro" id="IPR020612">
    <property type="entry name" value="Methylthiotransferase_CS"/>
</dbReference>
<evidence type="ECO:0000256" key="7">
    <source>
        <dbReference type="ARBA" id="ARBA00022691"/>
    </source>
</evidence>
<name>A0AAV2YZY2_9STRA</name>
<sequence length="2989" mass="335349">MAWSCALCTYENEDASADACAICMNERKVPVIHVIDDELSESQQLSRKSPAKKRKGAVQALLVGVGSSREQEAKRLQKKLAQLRELGIDLPANDMIALLARNCYCVPAAASEFFEKQLLESAQTTTSVTKEEENASENAMELFGAMFGRATYRLVGLLVATGTANRSGVSIQSNAMLQLQAEDAGRKRSLSGSSVAGAVRILTSDGSQIGRLDRELEVLLHGLMKEGLCKVGAFVLSESGSLAIFSSFQIKLLLYVHKDAFDAFEDEHQHFRLSDALFQLLELVRAGNASLAVSRRDTVSEEDADDVETFLSSFAGVSSIEEGSENDPADRVVPHLRDVTLREHQRQALRWMAWRENQDAATPAAAETSPLWDEREFTCGGKYFVSSFERRASLKVPEPPQPCRGGILADEMGMGKTLMMLSLVVFHKFYRTNNQGKTLIVCPLSLLHQWKAEIQDRFIKRTLQVIVYYGDERSVDAQELAASDVVLTTYGVLSSEVEKPTGRTLFSTTWARVILDEAHSIKNRSTGWFRACSALDATYRWCLTGTPIQNSLEDVYSLIAFLRYEPWSRMAYWKRIVSAPYEQGDNASALAKLKIILSPVLLRRTKQSRDASGKNIVSLPPKYVETVSLQFSPEERAFYQAVYSKSRAEFNGYAARGQVSSSYAAIFALLLRLRQACDHPFLVLGKDIEQAKTQSSATSTVLHGAAFAPERHETMEAYFRRISTTLQTEMANTANQLADDDVSTKSSGLTESYISNVLSQIEAEGIESQECPICLDPPVEGVLTPCAHVLCSKCLKDSLAQDDEKACPVCRTPVDTKKLFALPELTQANTSLEPESSSDGATDNPDGGFLSTKMRQLLMDMKALRLEEAAPSAVVPRKRKVVIFSQWTHMLEMVAAMLQRHGFSSRIFHGGLTQEARERVLHEFSVDTKVDALVISLRAGGVGLNLTCASVVFLMDPWWNPGVEEQAIDRVHRLGQQEAVLVKRYVVEDSVEDMILQLQKRKENLVKRALVVSTAYDDKRQNGLQLEEIHAAAAQFHESLLVGRKDPSKTGGNPHVRAIQSRVDDLVRRFDESMNEASDVNDEDSDRVDVPTHWRVGDVLMSTHNALAKTGSRMERTILTEFIDDFEVNDVLDGSEYRFSQVIQDMAHRADMVRDVFAKTVQMMRQLQLSDEAMRLGDAELAGDTATRMRNLKITIDALHKEKAMVLAQLHEQTRTHKEVMGLMDEQNQELKKVQIAMGMKQDEMKQLKDECAAKQAELQRQLDGAQQNIGVWRDKFQASLKANLLTEQRIVDVERRNQQQTDEITKLDVLIQARQQEIEKLREKYRESELSRQRAEEHLQAAHMQTLSTHSTPVPPPKAEIRTVVKTDDHTKDILAREKHELEIRAKMYEANLTEMEFQLRDANDTMRKFENDNRELTRIVRELRDKARDQAIMTNNNLVTTLRKSSSFAVRPRKSTAVPASSTAPSEPEPHTIREDDLSTASSDEDSESEREEQELSAKVREVVTSVFPDLPPVAEEAADTLEAKIAHYENPETTPMKEITPREDVPPPVPAVSVVPTAMEYNSIALVPATDLETLRAAYETELQRVKKQYVEGLVEYKRLVIEQYERRQHEVHSRHRSEIENLILLVQDKFRMQIQRRGQQMERAKESLKQVCRAMRMEEQRPSRSAGATRAAILDANGLALGLPPPPQVADEDVPLKLLLRAAVFAMSTSKTRNTQGEEQIRSIIDNAKKAGRARRRQQLKADNKPVDELPELARLIPLLKDEKNREAAKQAVAMLHVGCQVEEVDFEIFRLKGLRDRQVSPECLDDYVLDSVPLSPGRHASPRSGTESHGNDRREWFDVREGAMFADGVLDELRRVLPSLPPGKYFVSPALRKRLLLELLRFFSSIEAPRTTARNMRAVSPPRPASPVHDQPEFSIGSPRDTPFMRRKAVDAVAKSRIHRQRLLAQGGTAVVHQATERTMYANNVSNLDQILSSLQCYMQSARVRSDVYNLLRQIPSLQPNCGNFTHNDGTTSTLLHLTGTIPIFYRQNQYNIPVEFWMVEAYPLSPPVCFVRPTADMMIKPGHPHVTNEGYVLIQYTSEWRQDYTLVEMVAHLCSIFGNMPPVFRRPSQPAPQYGAASYSSSTSSFSQPSQQQPAQSYYQSDSYSGAQQQQQPQQYPYGAYTQSTTSTAASSYGHQEPEGGLFGQKSTNPYSLQYGSAISATRLEDPITKLKAEVTAKIQRTMEDMNKRIRDDIDMQFEHQLQLTQSKDNVERGIESLRKLRSDLQQAKESMAAQDAETAKWLEDNEAKDTVDPDTILVESDPLSKQMIDALADHQTIEDALYFMDRALSNGEIELSVFLKEVRKLSRKQFMCQAIVVKVHETQTQFYETLLRGVARSRWHSNGSVKIHKSKLSQAGPGLADFIRESRDGDAHDHHHQAMSSDPSQMSFPMHESVRSLEELEAAANAERSFYIETYGCQMNSADSEIVRAILLEDGYQPAPAPENADIVLLNTCAVRENAESKIWNRLEHFRQTKAKIIARSKKNAPKQLPTVGVLGCMAERLKTKLLESDKMVDLVVGPDAYRDIPNLLRVVRGGEAAVNVQLSLDETYADIAPVRSDPDSPSAFVSIMRGCNNMCSYCIVPFTRGRERSRVVASIVDEVRALSDQGVKEVVLLGQNVNSYHDRKSEGAAEHGRGYVAADGFNNMFRARDALGYRFVDLLDQVSLVDPEMRIRFTSPHPKDFPNEVFDLVRERHNICKSFHMPAQSGSSSALQRMRRGYTREAYLSLVDNMRSRIPGVAISSDFISGFCGETEEEHADTLSLMRQVCYDQAFMFAYSVRAGTHAAHRMEDDVPQDVKLRRLQEVIDTYSEVITRKNMVEDSDRLHVVLVQGPSRRSTPEAPKLTGLTDTSKRCVFTDVAVPSSLREYQNVAGPVAGDFVPLPANSSGVRAQRGDYVLVRVHEAGRHTLHATPVARTTLQELAATVPSELLGARPFSLEALGL</sequence>
<feature type="region of interest" description="Disordered" evidence="20">
    <location>
        <begin position="2114"/>
        <end position="2194"/>
    </location>
</feature>
<evidence type="ECO:0000256" key="3">
    <source>
        <dbReference type="ARBA" id="ARBA00009594"/>
    </source>
</evidence>
<dbReference type="InterPro" id="IPR014001">
    <property type="entry name" value="Helicase_ATP-bd"/>
</dbReference>
<dbReference type="SFLD" id="SFLDS00029">
    <property type="entry name" value="Radical_SAM"/>
    <property type="match status" value="1"/>
</dbReference>
<dbReference type="PANTHER" id="PTHR43020:SF2">
    <property type="entry name" value="MITOCHONDRIAL TRNA METHYLTHIOTRANSFERASE CDK5RAP1"/>
    <property type="match status" value="1"/>
</dbReference>
<dbReference type="PROSITE" id="PS51194">
    <property type="entry name" value="HELICASE_CTER"/>
    <property type="match status" value="1"/>
</dbReference>
<dbReference type="Gene3D" id="3.40.50.300">
    <property type="entry name" value="P-loop containing nucleotide triphosphate hydrolases"/>
    <property type="match status" value="2"/>
</dbReference>
<keyword evidence="13 18" id="KW-0653">Protein transport</keyword>
<evidence type="ECO:0000313" key="28">
    <source>
        <dbReference type="EMBL" id="DAZ99009.1"/>
    </source>
</evidence>
<dbReference type="SMART" id="SM00184">
    <property type="entry name" value="RING"/>
    <property type="match status" value="1"/>
</dbReference>
<feature type="compositionally biased region" description="Low complexity" evidence="20">
    <location>
        <begin position="1457"/>
        <end position="1468"/>
    </location>
</feature>
<dbReference type="PANTHER" id="PTHR43020">
    <property type="entry name" value="CDK5 REGULATORY SUBUNIT-ASSOCIATED PROTEIN 1"/>
    <property type="match status" value="1"/>
</dbReference>
<keyword evidence="16 19" id="KW-0175">Coiled coil</keyword>
<feature type="region of interest" description="Disordered" evidence="20">
    <location>
        <begin position="2415"/>
        <end position="2435"/>
    </location>
</feature>
<comment type="subcellular location">
    <subcellularLocation>
        <location evidence="2">Endosome</location>
    </subcellularLocation>
</comment>
<dbReference type="InterPro" id="IPR001841">
    <property type="entry name" value="Znf_RING"/>
</dbReference>
<dbReference type="SFLD" id="SFLDF00273">
    <property type="entry name" value="(dimethylallyl)adenosine_tRNA"/>
    <property type="match status" value="1"/>
</dbReference>
<dbReference type="InterPro" id="IPR005839">
    <property type="entry name" value="Methylthiotransferase"/>
</dbReference>
<evidence type="ECO:0000256" key="4">
    <source>
        <dbReference type="ARBA" id="ARBA00009815"/>
    </source>
</evidence>
<evidence type="ECO:0000256" key="6">
    <source>
        <dbReference type="ARBA" id="ARBA00022485"/>
    </source>
</evidence>
<comment type="cofactor">
    <cofactor evidence="1">
        <name>[4Fe-4S] cluster</name>
        <dbReference type="ChEBI" id="CHEBI:49883"/>
    </cofactor>
</comment>
<evidence type="ECO:0000256" key="19">
    <source>
        <dbReference type="SAM" id="Coils"/>
    </source>
</evidence>
<feature type="domain" description="MTTase N-terminal" evidence="26">
    <location>
        <begin position="2455"/>
        <end position="2581"/>
    </location>
</feature>
<dbReference type="InterPro" id="IPR027417">
    <property type="entry name" value="P-loop_NTPase"/>
</dbReference>
<accession>A0AAV2YZY2</accession>
<dbReference type="Pfam" id="PF00271">
    <property type="entry name" value="Helicase_C"/>
    <property type="match status" value="1"/>
</dbReference>
<keyword evidence="6" id="KW-0004">4Fe-4S</keyword>
<evidence type="ECO:0000259" key="27">
    <source>
        <dbReference type="PROSITE" id="PS51918"/>
    </source>
</evidence>
<dbReference type="Pfam" id="PF04055">
    <property type="entry name" value="Radical_SAM"/>
    <property type="match status" value="1"/>
</dbReference>
<dbReference type="GO" id="GO:0080090">
    <property type="term" value="P:regulation of primary metabolic process"/>
    <property type="evidence" value="ECO:0007669"/>
    <property type="project" value="UniProtKB-ARBA"/>
</dbReference>
<dbReference type="Gene3D" id="3.40.50.10810">
    <property type="entry name" value="Tandem AAA-ATPase domain"/>
    <property type="match status" value="1"/>
</dbReference>
<dbReference type="SUPFAM" id="SSF52540">
    <property type="entry name" value="P-loop containing nucleoside triphosphate hydrolases"/>
    <property type="match status" value="2"/>
</dbReference>
<feature type="compositionally biased region" description="Polar residues" evidence="20">
    <location>
        <begin position="2425"/>
        <end position="2434"/>
    </location>
</feature>
<dbReference type="InterPro" id="IPR023404">
    <property type="entry name" value="rSAM_horseshoe"/>
</dbReference>
<evidence type="ECO:0008006" key="30">
    <source>
        <dbReference type="Google" id="ProtNLM"/>
    </source>
</evidence>
<dbReference type="Gene3D" id="3.30.40.10">
    <property type="entry name" value="Zinc/RING finger domain, C3HC4 (zinc finger)"/>
    <property type="match status" value="1"/>
</dbReference>
<keyword evidence="11" id="KW-0378">Hydrolase</keyword>
<feature type="region of interest" description="Disordered" evidence="20">
    <location>
        <begin position="1899"/>
        <end position="1926"/>
    </location>
</feature>
<dbReference type="GO" id="GO:0005739">
    <property type="term" value="C:mitochondrion"/>
    <property type="evidence" value="ECO:0007669"/>
    <property type="project" value="TreeGrafter"/>
</dbReference>
<dbReference type="Pfam" id="PF00176">
    <property type="entry name" value="SNF2-rel_dom"/>
    <property type="match status" value="1"/>
</dbReference>
<keyword evidence="7" id="KW-0949">S-adenosyl-L-methionine</keyword>
<dbReference type="SFLD" id="SFLDG01082">
    <property type="entry name" value="B12-binding_domain_containing"/>
    <property type="match status" value="1"/>
</dbReference>
<feature type="domain" description="RING-type" evidence="21">
    <location>
        <begin position="771"/>
        <end position="811"/>
    </location>
</feature>
<dbReference type="EMBL" id="DAKRPA010000092">
    <property type="protein sequence ID" value="DAZ99009.1"/>
    <property type="molecule type" value="Genomic_DNA"/>
</dbReference>
<feature type="domain" description="UEV" evidence="25">
    <location>
        <begin position="1970"/>
        <end position="2113"/>
    </location>
</feature>
<evidence type="ECO:0000259" key="26">
    <source>
        <dbReference type="PROSITE" id="PS51449"/>
    </source>
</evidence>
<keyword evidence="12" id="KW-0862">Zinc</keyword>
<feature type="domain" description="Helicase ATP-binding" evidence="22">
    <location>
        <begin position="397"/>
        <end position="565"/>
    </location>
</feature>
<dbReference type="Gene3D" id="3.80.30.20">
    <property type="entry name" value="tm_1862 like domain"/>
    <property type="match status" value="1"/>
</dbReference>
<keyword evidence="29" id="KW-1185">Reference proteome</keyword>
<evidence type="ECO:0000256" key="10">
    <source>
        <dbReference type="ARBA" id="ARBA00022771"/>
    </source>
</evidence>
<dbReference type="SUPFAM" id="SSF54495">
    <property type="entry name" value="UBC-like"/>
    <property type="match status" value="1"/>
</dbReference>
<dbReference type="Proteomes" id="UP001146120">
    <property type="component" value="Unassembled WGS sequence"/>
</dbReference>
<dbReference type="Pfam" id="PF09454">
    <property type="entry name" value="Vps23_core"/>
    <property type="match status" value="1"/>
</dbReference>
<dbReference type="InterPro" id="IPR000330">
    <property type="entry name" value="SNF2_N"/>
</dbReference>
<dbReference type="InterPro" id="IPR017907">
    <property type="entry name" value="Znf_RING_CS"/>
</dbReference>
<evidence type="ECO:0000259" key="25">
    <source>
        <dbReference type="PROSITE" id="PS51322"/>
    </source>
</evidence>
<dbReference type="CDD" id="cd18008">
    <property type="entry name" value="DEXDc_SHPRH-like"/>
    <property type="match status" value="1"/>
</dbReference>
<dbReference type="NCBIfam" id="TIGR00089">
    <property type="entry name" value="MiaB/RimO family radical SAM methylthiotransferase"/>
    <property type="match status" value="1"/>
</dbReference>
<dbReference type="SFLD" id="SFLDG01061">
    <property type="entry name" value="methylthiotransferase"/>
    <property type="match status" value="1"/>
</dbReference>
<dbReference type="InterPro" id="IPR017916">
    <property type="entry name" value="SB_dom"/>
</dbReference>
<keyword evidence="8" id="KW-0479">Metal-binding</keyword>
<evidence type="ECO:0000259" key="23">
    <source>
        <dbReference type="PROSITE" id="PS51194"/>
    </source>
</evidence>
<evidence type="ECO:0000313" key="29">
    <source>
        <dbReference type="Proteomes" id="UP001146120"/>
    </source>
</evidence>
<dbReference type="PROSITE" id="PS01278">
    <property type="entry name" value="MTTASE_RADICAL"/>
    <property type="match status" value="1"/>
</dbReference>
<evidence type="ECO:0000256" key="8">
    <source>
        <dbReference type="ARBA" id="ARBA00022723"/>
    </source>
</evidence>
<dbReference type="Pfam" id="PF05743">
    <property type="entry name" value="UEV"/>
    <property type="match status" value="1"/>
</dbReference>
<comment type="caution">
    <text evidence="28">The sequence shown here is derived from an EMBL/GenBank/DDBJ whole genome shotgun (WGS) entry which is preliminary data.</text>
</comment>
<protein>
    <recommendedName>
        <fullName evidence="30">RanBP-type and C3HC4-type zinc finger-containing protein 1</fullName>
    </recommendedName>
</protein>
<evidence type="ECO:0000256" key="5">
    <source>
        <dbReference type="ARBA" id="ARBA00022448"/>
    </source>
</evidence>
<comment type="similarity">
    <text evidence="3">Belongs to the ubiquitin-conjugating enzyme family. UEV subfamily.</text>
</comment>
<dbReference type="InterPro" id="IPR058240">
    <property type="entry name" value="rSAM_sf"/>
</dbReference>
<dbReference type="InterPro" id="IPR006638">
    <property type="entry name" value="Elp3/MiaA/NifB-like_rSAM"/>
</dbReference>
<dbReference type="NCBIfam" id="TIGR01574">
    <property type="entry name" value="miaB-methiolase"/>
    <property type="match status" value="1"/>
</dbReference>
<dbReference type="Gene3D" id="6.10.140.820">
    <property type="match status" value="1"/>
</dbReference>
<feature type="region of interest" description="Disordered" evidence="20">
    <location>
        <begin position="1447"/>
        <end position="1503"/>
    </location>
</feature>
<dbReference type="SUPFAM" id="SSF140111">
    <property type="entry name" value="Endosomal sorting complex assembly domain"/>
    <property type="match status" value="1"/>
</dbReference>
<dbReference type="InterPro" id="IPR038718">
    <property type="entry name" value="SNF2-like_sf"/>
</dbReference>
<dbReference type="InterPro" id="IPR013083">
    <property type="entry name" value="Znf_RING/FYVE/PHD"/>
</dbReference>
<dbReference type="SMART" id="SM00729">
    <property type="entry name" value="Elp3"/>
    <property type="match status" value="1"/>
</dbReference>
<dbReference type="GO" id="GO:0015031">
    <property type="term" value="P:protein transport"/>
    <property type="evidence" value="ECO:0007669"/>
    <property type="project" value="UniProtKB-UniRule"/>
</dbReference>
<evidence type="ECO:0000256" key="16">
    <source>
        <dbReference type="ARBA" id="ARBA00023054"/>
    </source>
</evidence>
<evidence type="ECO:0000256" key="14">
    <source>
        <dbReference type="ARBA" id="ARBA00023004"/>
    </source>
</evidence>
<keyword evidence="14" id="KW-0408">Iron</keyword>
<dbReference type="CDD" id="cd11685">
    <property type="entry name" value="UEV_TSG101-like"/>
    <property type="match status" value="1"/>
</dbReference>
<feature type="domain" description="Helicase C-terminal" evidence="23">
    <location>
        <begin position="858"/>
        <end position="1020"/>
    </location>
</feature>
<dbReference type="PROSITE" id="PS51192">
    <property type="entry name" value="HELICASE_ATP_BIND_1"/>
    <property type="match status" value="1"/>
</dbReference>
<dbReference type="SMART" id="SM00490">
    <property type="entry name" value="HELICc"/>
    <property type="match status" value="1"/>
</dbReference>
<evidence type="ECO:0000259" key="24">
    <source>
        <dbReference type="PROSITE" id="PS51312"/>
    </source>
</evidence>
<dbReference type="InterPro" id="IPR013848">
    <property type="entry name" value="Methylthiotransferase_N"/>
</dbReference>
<dbReference type="PROSITE" id="PS00518">
    <property type="entry name" value="ZF_RING_1"/>
    <property type="match status" value="1"/>
</dbReference>
<dbReference type="Gene3D" id="3.40.50.12160">
    <property type="entry name" value="Methylthiotransferase, N-terminal domain"/>
    <property type="match status" value="1"/>
</dbReference>
<dbReference type="FunFam" id="3.40.50.12160:FF:000003">
    <property type="entry name" value="CDK5 regulatory subunit-associated protein 1"/>
    <property type="match status" value="1"/>
</dbReference>
<gene>
    <name evidence="28" type="ORF">N0F65_011264</name>
</gene>
<dbReference type="PROSITE" id="PS51312">
    <property type="entry name" value="SB"/>
    <property type="match status" value="1"/>
</dbReference>
<dbReference type="FunFam" id="3.80.30.20:FF:000003">
    <property type="entry name" value="CDK5 regulatory subunit-associated protein 1"/>
    <property type="match status" value="1"/>
</dbReference>
<dbReference type="PROSITE" id="PS51918">
    <property type="entry name" value="RADICAL_SAM"/>
    <property type="match status" value="1"/>
</dbReference>
<reference evidence="28" key="2">
    <citation type="journal article" date="2023" name="Microbiol Resour">
        <title>Decontamination and Annotation of the Draft Genome Sequence of the Oomycete Lagenidium giganteum ARSEF 373.</title>
        <authorList>
            <person name="Morgan W.R."/>
            <person name="Tartar A."/>
        </authorList>
    </citation>
    <scope>NUCLEOTIDE SEQUENCE</scope>
    <source>
        <strain evidence="28">ARSEF 373</strain>
    </source>
</reference>
<dbReference type="InterPro" id="IPR008883">
    <property type="entry name" value="UEV_N"/>
</dbReference>
<dbReference type="SMART" id="SM00487">
    <property type="entry name" value="DEXDc"/>
    <property type="match status" value="1"/>
</dbReference>
<keyword evidence="15" id="KW-0411">Iron-sulfur</keyword>
<evidence type="ECO:0000259" key="21">
    <source>
        <dbReference type="PROSITE" id="PS50089"/>
    </source>
</evidence>
<reference evidence="28" key="1">
    <citation type="submission" date="2022-11" db="EMBL/GenBank/DDBJ databases">
        <authorList>
            <person name="Morgan W.R."/>
            <person name="Tartar A."/>
        </authorList>
    </citation>
    <scope>NUCLEOTIDE SEQUENCE</scope>
    <source>
        <strain evidence="28">ARSEF 373</strain>
    </source>
</reference>
<evidence type="ECO:0000256" key="2">
    <source>
        <dbReference type="ARBA" id="ARBA00004177"/>
    </source>
</evidence>
<dbReference type="SFLD" id="SFLDF00413">
    <property type="entry name" value="CDK5RAP1"/>
    <property type="match status" value="1"/>
</dbReference>
<comment type="similarity">
    <text evidence="4">Belongs to the methylthiotransferase family. MiaB subfamily.</text>
</comment>
<dbReference type="GO" id="GO:0035597">
    <property type="term" value="F:tRNA-2-methylthio-N(6)-dimethylallyladenosine(37) synthase activity"/>
    <property type="evidence" value="ECO:0007669"/>
    <property type="project" value="TreeGrafter"/>
</dbReference>
<feature type="coiled-coil region" evidence="19">
    <location>
        <begin position="1224"/>
        <end position="1276"/>
    </location>
</feature>